<dbReference type="EMBL" id="AZIL01000034">
    <property type="protein sequence ID" value="EWM30453.1"/>
    <property type="molecule type" value="Genomic_DNA"/>
</dbReference>
<name>W7U3X8_9STRA</name>
<dbReference type="Proteomes" id="UP000019335">
    <property type="component" value="Chromosome 1"/>
</dbReference>
<protein>
    <recommendedName>
        <fullName evidence="4">Transmembrane protein</fullName>
    </recommendedName>
</protein>
<accession>W7U3X8</accession>
<feature type="transmembrane region" description="Helical" evidence="1">
    <location>
        <begin position="136"/>
        <end position="159"/>
    </location>
</feature>
<proteinExistence type="predicted"/>
<reference evidence="2 3" key="1">
    <citation type="journal article" date="2014" name="Mol. Plant">
        <title>Chromosome Scale Genome Assembly and Transcriptome Profiling of Nannochloropsis gaditana in Nitrogen Depletion.</title>
        <authorList>
            <person name="Corteggiani Carpinelli E."/>
            <person name="Telatin A."/>
            <person name="Vitulo N."/>
            <person name="Forcato C."/>
            <person name="D'Angelo M."/>
            <person name="Schiavon R."/>
            <person name="Vezzi A."/>
            <person name="Giacometti G.M."/>
            <person name="Morosinotto T."/>
            <person name="Valle G."/>
        </authorList>
    </citation>
    <scope>NUCLEOTIDE SEQUENCE [LARGE SCALE GENOMIC DNA]</scope>
    <source>
        <strain evidence="2 3">B-31</strain>
    </source>
</reference>
<sequence>MKAASTPLSFNLPLFTSPSPFCDSSNDNAIFVCQHRKDEKGMSRATEMRSPRQFFPAVGICSTLFSIFRISEGQYPRSVTFYVSCPSACGFCAIKVVCVTNRQRQIDRQEDSEGGRKQWQRRSCVGSAVCLMSVSFSLPTICITCCCVIVLYSVTVFVLHRQRWCRKRGASSSI</sequence>
<evidence type="ECO:0008006" key="4">
    <source>
        <dbReference type="Google" id="ProtNLM"/>
    </source>
</evidence>
<dbReference type="AlphaFoldDB" id="W7U3X8"/>
<organism evidence="2 3">
    <name type="scientific">Nannochloropsis gaditana</name>
    <dbReference type="NCBI Taxonomy" id="72520"/>
    <lineage>
        <taxon>Eukaryota</taxon>
        <taxon>Sar</taxon>
        <taxon>Stramenopiles</taxon>
        <taxon>Ochrophyta</taxon>
        <taxon>Eustigmatophyceae</taxon>
        <taxon>Eustigmatales</taxon>
        <taxon>Monodopsidaceae</taxon>
        <taxon>Nannochloropsis</taxon>
    </lineage>
</organism>
<keyword evidence="1" id="KW-0472">Membrane</keyword>
<keyword evidence="1" id="KW-0812">Transmembrane</keyword>
<evidence type="ECO:0000256" key="1">
    <source>
        <dbReference type="SAM" id="Phobius"/>
    </source>
</evidence>
<gene>
    <name evidence="2" type="ORF">Naga_100100g10</name>
</gene>
<keyword evidence="1" id="KW-1133">Transmembrane helix</keyword>
<evidence type="ECO:0000313" key="3">
    <source>
        <dbReference type="Proteomes" id="UP000019335"/>
    </source>
</evidence>
<comment type="caution">
    <text evidence="2">The sequence shown here is derived from an EMBL/GenBank/DDBJ whole genome shotgun (WGS) entry which is preliminary data.</text>
</comment>
<keyword evidence="3" id="KW-1185">Reference proteome</keyword>
<evidence type="ECO:0000313" key="2">
    <source>
        <dbReference type="EMBL" id="EWM30453.1"/>
    </source>
</evidence>